<evidence type="ECO:0000313" key="2">
    <source>
        <dbReference type="Proteomes" id="UP000029553"/>
    </source>
</evidence>
<dbReference type="EMBL" id="AWOR01000048">
    <property type="protein sequence ID" value="KGH29100.1"/>
    <property type="molecule type" value="Genomic_DNA"/>
</dbReference>
<organism evidence="1 2">
    <name type="scientific">Comamonas testosteroni</name>
    <name type="common">Pseudomonas testosteroni</name>
    <dbReference type="NCBI Taxonomy" id="285"/>
    <lineage>
        <taxon>Bacteria</taxon>
        <taxon>Pseudomonadati</taxon>
        <taxon>Pseudomonadota</taxon>
        <taxon>Betaproteobacteria</taxon>
        <taxon>Burkholderiales</taxon>
        <taxon>Comamonadaceae</taxon>
        <taxon>Comamonas</taxon>
    </lineage>
</organism>
<gene>
    <name evidence="1" type="ORF">P353_14740</name>
</gene>
<accession>A0A096GVB9</accession>
<sequence>MQGIIGAPKRQVVGEKSQDLLREQALALEFFLRLRAR</sequence>
<dbReference type="Proteomes" id="UP000029553">
    <property type="component" value="Unassembled WGS sequence"/>
</dbReference>
<evidence type="ECO:0000313" key="1">
    <source>
        <dbReference type="EMBL" id="KGH29100.1"/>
    </source>
</evidence>
<proteinExistence type="predicted"/>
<dbReference type="AlphaFoldDB" id="A0A096GVB9"/>
<comment type="caution">
    <text evidence="1">The sequence shown here is derived from an EMBL/GenBank/DDBJ whole genome shotgun (WGS) entry which is preliminary data.</text>
</comment>
<reference evidence="1 2" key="1">
    <citation type="submission" date="2013-09" db="EMBL/GenBank/DDBJ databases">
        <title>High correlation between genotypes and phenotypes of environmental bacteria Comamonas testosteroni strains.</title>
        <authorList>
            <person name="Liu L."/>
            <person name="Zhu W."/>
            <person name="Xia X."/>
            <person name="Xu B."/>
            <person name="Luo M."/>
            <person name="Wang G."/>
        </authorList>
    </citation>
    <scope>NUCLEOTIDE SEQUENCE [LARGE SCALE GENOMIC DNA]</scope>
    <source>
        <strain evidence="1 2">JL40</strain>
    </source>
</reference>
<protein>
    <submittedName>
        <fullName evidence="1">Uncharacterized protein</fullName>
    </submittedName>
</protein>
<name>A0A096GVB9_COMTE</name>